<organism evidence="2 3">
    <name type="scientific">Methylomonas methanica</name>
    <dbReference type="NCBI Taxonomy" id="421"/>
    <lineage>
        <taxon>Bacteria</taxon>
        <taxon>Pseudomonadati</taxon>
        <taxon>Pseudomonadota</taxon>
        <taxon>Gammaproteobacteria</taxon>
        <taxon>Methylococcales</taxon>
        <taxon>Methylococcaceae</taxon>
        <taxon>Methylomonas</taxon>
    </lineage>
</organism>
<dbReference type="EMBL" id="LUUG01000137">
    <property type="protein sequence ID" value="OAH96165.1"/>
    <property type="molecule type" value="Genomic_DNA"/>
</dbReference>
<evidence type="ECO:0000313" key="2">
    <source>
        <dbReference type="EMBL" id="OAH96165.1"/>
    </source>
</evidence>
<proteinExistence type="predicted"/>
<dbReference type="Proteomes" id="UP000078090">
    <property type="component" value="Unassembled WGS sequence"/>
</dbReference>
<accession>A0A177LRN8</accession>
<protein>
    <submittedName>
        <fullName evidence="2">Uncharacterized protein</fullName>
    </submittedName>
</protein>
<name>A0A177LRN8_METMH</name>
<sequence length="60" mass="7018">MKHKQTTRQTEETRSMTEDVINIQLDPEDIEGDGYLPPNVRKMQTGFGDFRENIKKGHKK</sequence>
<dbReference type="AlphaFoldDB" id="A0A177LRN8"/>
<comment type="caution">
    <text evidence="2">The sequence shown here is derived from an EMBL/GenBank/DDBJ whole genome shotgun (WGS) entry which is preliminary data.</text>
</comment>
<evidence type="ECO:0000256" key="1">
    <source>
        <dbReference type="SAM" id="MobiDB-lite"/>
    </source>
</evidence>
<gene>
    <name evidence="2" type="ORF">A1332_23200</name>
</gene>
<dbReference type="OrthoDB" id="8564562at2"/>
<reference evidence="3" key="1">
    <citation type="submission" date="2016-03" db="EMBL/GenBank/DDBJ databases">
        <authorList>
            <person name="Heylen K."/>
            <person name="De Vos P."/>
            <person name="Vekeman B."/>
        </authorList>
    </citation>
    <scope>NUCLEOTIDE SEQUENCE [LARGE SCALE GENOMIC DNA]</scope>
    <source>
        <strain evidence="3">R-45363</strain>
    </source>
</reference>
<feature type="region of interest" description="Disordered" evidence="1">
    <location>
        <begin position="1"/>
        <end position="21"/>
    </location>
</feature>
<evidence type="ECO:0000313" key="3">
    <source>
        <dbReference type="Proteomes" id="UP000078090"/>
    </source>
</evidence>
<dbReference type="RefSeq" id="WP_064010885.1">
    <property type="nucleotide sequence ID" value="NZ_LUUG01000137.1"/>
</dbReference>